<dbReference type="EMBL" id="JAOCDZ010000014">
    <property type="protein sequence ID" value="MDH0738162.1"/>
    <property type="molecule type" value="Genomic_DNA"/>
</dbReference>
<dbReference type="GO" id="GO:0043190">
    <property type="term" value="C:ATP-binding cassette (ABC) transporter complex"/>
    <property type="evidence" value="ECO:0007669"/>
    <property type="project" value="InterPro"/>
</dbReference>
<keyword evidence="3" id="KW-0812">Transmembrane</keyword>
<dbReference type="InterPro" id="IPR039424">
    <property type="entry name" value="SBP_5"/>
</dbReference>
<keyword evidence="2" id="KW-0732">Signal</keyword>
<reference evidence="5" key="1">
    <citation type="submission" date="2022-09" db="EMBL/GenBank/DDBJ databases">
        <title>Intensive care unit water sources are persistently colonized with multi-drug resistant bacteria and are the site of extensive horizontal gene transfer of antibiotic resistance genes.</title>
        <authorList>
            <person name="Diorio-Toth L."/>
        </authorList>
    </citation>
    <scope>NUCLEOTIDE SEQUENCE</scope>
    <source>
        <strain evidence="5">GD03843</strain>
    </source>
</reference>
<comment type="caution">
    <text evidence="5">The sequence shown here is derived from an EMBL/GenBank/DDBJ whole genome shotgun (WGS) entry which is preliminary data.</text>
</comment>
<sequence length="532" mass="57669">MKPNTVLRALPPGGWAGVGLMVAGLIGASLLAAPTHASGDAQTLRVALHADIASINPGVNRDANADMVLAHVVEGLVAYGEDLKIKPVLAESWQVKDDGRVYEFKLRPNVHFQNGAVLTADNVVWNFKRYLNPKTNFQCANRYNGKIGPAMQDVQALDPLTVRFTFSAPAPNFPMTMATLQCTPWILHPDSVKADGSFAAPIGTGPYAFSGMMPGRQLDLKRFEGYDALPGARDGYAGNKTAGIPVLRFMTVPDASTRSNGLLSGDLDVVDGIEPTTIATLRGQGIPVQVQQTPGWLVMQVQSTAPALQDVRMRQAIAHALSLPDLAEASGEGLYTANPSVLAPQSPYYDARSKAWPAYDPAATRKLLAQAGYKGQPITLLVANRQERVQVATIVQAMLAASGINVELKVRDWASQLDLYGRGQYELAIFGYSARLDPLLMYESLIGDKKVEPTRQWDSPEAAALLKQVAMEPDLAKRRDLFNQMHALMARDIPIIGLFNLPVVTALRPAVQDYQGWPAGTHRFWGVTKTQP</sequence>
<dbReference type="PANTHER" id="PTHR30290:SF38">
    <property type="entry name" value="D,D-DIPEPTIDE-BINDING PERIPLASMIC PROTEIN DDPA-RELATED"/>
    <property type="match status" value="1"/>
</dbReference>
<dbReference type="Gene3D" id="3.40.190.10">
    <property type="entry name" value="Periplasmic binding protein-like II"/>
    <property type="match status" value="1"/>
</dbReference>
<feature type="domain" description="Solute-binding protein family 5" evidence="4">
    <location>
        <begin position="84"/>
        <end position="436"/>
    </location>
</feature>
<feature type="transmembrane region" description="Helical" evidence="3">
    <location>
        <begin position="12"/>
        <end position="33"/>
    </location>
</feature>
<organism evidence="5 6">
    <name type="scientific">Achromobacter spanius</name>
    <dbReference type="NCBI Taxonomy" id="217203"/>
    <lineage>
        <taxon>Bacteria</taxon>
        <taxon>Pseudomonadati</taxon>
        <taxon>Pseudomonadota</taxon>
        <taxon>Betaproteobacteria</taxon>
        <taxon>Burkholderiales</taxon>
        <taxon>Alcaligenaceae</taxon>
        <taxon>Achromobacter</taxon>
    </lineage>
</organism>
<dbReference type="PANTHER" id="PTHR30290">
    <property type="entry name" value="PERIPLASMIC BINDING COMPONENT OF ABC TRANSPORTER"/>
    <property type="match status" value="1"/>
</dbReference>
<gene>
    <name evidence="5" type="ORF">N5D93_20255</name>
</gene>
<dbReference type="Gene3D" id="3.90.76.10">
    <property type="entry name" value="Dipeptide-binding Protein, Domain 1"/>
    <property type="match status" value="1"/>
</dbReference>
<dbReference type="Proteomes" id="UP001161094">
    <property type="component" value="Unassembled WGS sequence"/>
</dbReference>
<evidence type="ECO:0000256" key="2">
    <source>
        <dbReference type="ARBA" id="ARBA00022729"/>
    </source>
</evidence>
<dbReference type="InterPro" id="IPR030678">
    <property type="entry name" value="Peptide/Ni-bd"/>
</dbReference>
<dbReference type="GO" id="GO:0015833">
    <property type="term" value="P:peptide transport"/>
    <property type="evidence" value="ECO:0007669"/>
    <property type="project" value="TreeGrafter"/>
</dbReference>
<dbReference type="RefSeq" id="WP_279996316.1">
    <property type="nucleotide sequence ID" value="NZ_JAOCDZ010000014.1"/>
</dbReference>
<proteinExistence type="inferred from homology"/>
<dbReference type="AlphaFoldDB" id="A0AA42LRC4"/>
<evidence type="ECO:0000256" key="3">
    <source>
        <dbReference type="SAM" id="Phobius"/>
    </source>
</evidence>
<protein>
    <submittedName>
        <fullName evidence="5">ABC transporter substrate-binding protein</fullName>
    </submittedName>
</protein>
<accession>A0AA42LRC4</accession>
<dbReference type="SUPFAM" id="SSF53850">
    <property type="entry name" value="Periplasmic binding protein-like II"/>
    <property type="match status" value="1"/>
</dbReference>
<dbReference type="Gene3D" id="3.10.105.10">
    <property type="entry name" value="Dipeptide-binding Protein, Domain 3"/>
    <property type="match status" value="1"/>
</dbReference>
<evidence type="ECO:0000259" key="4">
    <source>
        <dbReference type="Pfam" id="PF00496"/>
    </source>
</evidence>
<comment type="similarity">
    <text evidence="1">Belongs to the bacterial solute-binding protein 5 family.</text>
</comment>
<dbReference type="GO" id="GO:0030288">
    <property type="term" value="C:outer membrane-bounded periplasmic space"/>
    <property type="evidence" value="ECO:0007669"/>
    <property type="project" value="UniProtKB-ARBA"/>
</dbReference>
<dbReference type="InterPro" id="IPR000914">
    <property type="entry name" value="SBP_5_dom"/>
</dbReference>
<dbReference type="PIRSF" id="PIRSF002741">
    <property type="entry name" value="MppA"/>
    <property type="match status" value="1"/>
</dbReference>
<evidence type="ECO:0000313" key="5">
    <source>
        <dbReference type="EMBL" id="MDH0738162.1"/>
    </source>
</evidence>
<evidence type="ECO:0000313" key="6">
    <source>
        <dbReference type="Proteomes" id="UP001161094"/>
    </source>
</evidence>
<name>A0AA42LRC4_9BURK</name>
<keyword evidence="3" id="KW-1133">Transmembrane helix</keyword>
<dbReference type="Pfam" id="PF00496">
    <property type="entry name" value="SBP_bac_5"/>
    <property type="match status" value="1"/>
</dbReference>
<keyword evidence="3" id="KW-0472">Membrane</keyword>
<evidence type="ECO:0000256" key="1">
    <source>
        <dbReference type="ARBA" id="ARBA00005695"/>
    </source>
</evidence>
<dbReference type="GO" id="GO:1904680">
    <property type="term" value="F:peptide transmembrane transporter activity"/>
    <property type="evidence" value="ECO:0007669"/>
    <property type="project" value="TreeGrafter"/>
</dbReference>